<organism evidence="3 4">
    <name type="scientific">Tuber magnatum</name>
    <name type="common">white Piedmont truffle</name>
    <dbReference type="NCBI Taxonomy" id="42249"/>
    <lineage>
        <taxon>Eukaryota</taxon>
        <taxon>Fungi</taxon>
        <taxon>Dikarya</taxon>
        <taxon>Ascomycota</taxon>
        <taxon>Pezizomycotina</taxon>
        <taxon>Pezizomycetes</taxon>
        <taxon>Pezizales</taxon>
        <taxon>Tuberaceae</taxon>
        <taxon>Tuber</taxon>
    </lineage>
</organism>
<accession>A0A317SD91</accession>
<evidence type="ECO:0000313" key="3">
    <source>
        <dbReference type="EMBL" id="PWW72118.1"/>
    </source>
</evidence>
<sequence length="134" mass="14364">MKEGRKEGRKGKRGTMSASGSLGLDFIVLVGYSSAGMAYAVPPPPTAAYEYKYSSMIQTIRFKGKEGTTFQRLRGPTQLPLFLPVGEELWQGGREDTGGTWGKSGREEGRGDGRSNGGPEPGFRDSIRRSGSAG</sequence>
<proteinExistence type="predicted"/>
<comment type="caution">
    <text evidence="3">The sequence shown here is derived from an EMBL/GenBank/DDBJ whole genome shotgun (WGS) entry which is preliminary data.</text>
</comment>
<reference evidence="3 4" key="1">
    <citation type="submission" date="2018-03" db="EMBL/GenBank/DDBJ databases">
        <title>Genomes of Pezizomycetes fungi and the evolution of truffles.</title>
        <authorList>
            <person name="Murat C."/>
            <person name="Payen T."/>
            <person name="Noel B."/>
            <person name="Kuo A."/>
            <person name="Martin F.M."/>
        </authorList>
    </citation>
    <scope>NUCLEOTIDE SEQUENCE [LARGE SCALE GENOMIC DNA]</scope>
    <source>
        <strain evidence="3">091103-1</strain>
    </source>
</reference>
<feature type="compositionally biased region" description="Basic and acidic residues" evidence="1">
    <location>
        <begin position="104"/>
        <end position="113"/>
    </location>
</feature>
<protein>
    <submittedName>
        <fullName evidence="3">Uncharacterized protein</fullName>
    </submittedName>
</protein>
<feature type="transmembrane region" description="Helical" evidence="2">
    <location>
        <begin position="21"/>
        <end position="41"/>
    </location>
</feature>
<name>A0A317SD91_9PEZI</name>
<feature type="region of interest" description="Disordered" evidence="1">
    <location>
        <begin position="90"/>
        <end position="134"/>
    </location>
</feature>
<keyword evidence="2" id="KW-0812">Transmembrane</keyword>
<keyword evidence="2" id="KW-0472">Membrane</keyword>
<dbReference type="Proteomes" id="UP000246991">
    <property type="component" value="Unassembled WGS sequence"/>
</dbReference>
<dbReference type="AlphaFoldDB" id="A0A317SD91"/>
<keyword evidence="2" id="KW-1133">Transmembrane helix</keyword>
<evidence type="ECO:0000256" key="1">
    <source>
        <dbReference type="SAM" id="MobiDB-lite"/>
    </source>
</evidence>
<keyword evidence="4" id="KW-1185">Reference proteome</keyword>
<evidence type="ECO:0000256" key="2">
    <source>
        <dbReference type="SAM" id="Phobius"/>
    </source>
</evidence>
<evidence type="ECO:0000313" key="4">
    <source>
        <dbReference type="Proteomes" id="UP000246991"/>
    </source>
</evidence>
<gene>
    <name evidence="3" type="ORF">C7212DRAFT_366906</name>
</gene>
<dbReference type="EMBL" id="PYWC01000117">
    <property type="protein sequence ID" value="PWW72118.1"/>
    <property type="molecule type" value="Genomic_DNA"/>
</dbReference>